<dbReference type="Proteomes" id="UP000032066">
    <property type="component" value="Unassembled WGS sequence"/>
</dbReference>
<proteinExistence type="predicted"/>
<reference evidence="3 4" key="1">
    <citation type="submission" date="2015-02" db="EMBL/GenBank/DDBJ databases">
        <title>Draft genome sequence of Kitasatospora griseola MF730-N6, a bafilomycin, terpentecin and satosporin producer.</title>
        <authorList>
            <person name="Arens J.C."/>
            <person name="Haltli B."/>
            <person name="Kerr R.G."/>
        </authorList>
    </citation>
    <scope>NUCLEOTIDE SEQUENCE [LARGE SCALE GENOMIC DNA]</scope>
    <source>
        <strain evidence="3 4">MF730-N6</strain>
    </source>
</reference>
<keyword evidence="4" id="KW-1185">Reference proteome</keyword>
<dbReference type="OrthoDB" id="128043at2"/>
<dbReference type="STRING" id="2064.TR51_28160"/>
<feature type="region of interest" description="Disordered" evidence="1">
    <location>
        <begin position="297"/>
        <end position="320"/>
    </location>
</feature>
<evidence type="ECO:0000313" key="4">
    <source>
        <dbReference type="Proteomes" id="UP000032066"/>
    </source>
</evidence>
<sequence>MNTALKVAAFTSGLALAFGAAYGVGHAVGSTPAPAAGRAHQAHDATAAPEGRGGREEHPVGGLQISDRGYTLSLDRPVVPAGGPTELSFRVLAPDGKPLTAYRPAHEKELHLIIASRDLTDFQHVHPVRAADGTWSVPANIAKAGDYRVFADFVPAAEAESLTLGADLYAAGDYRPAALPQTGRSVTVDGYTVTLTGDLTAGRAGRLAFAVSKDGRPVDDLDPYLAAYGHLVVLRAGDLGYLHVHPNGEPGDGVTKPGPEVDFEATAPTAGDYRLFLDFQHAGAVHTAAFTLTAGGGAPAATEAPASAPAPASSESAHHH</sequence>
<feature type="chain" id="PRO_5039339958" description="Heavy metal-binding domain-containing protein" evidence="2">
    <location>
        <begin position="18"/>
        <end position="320"/>
    </location>
</feature>
<feature type="signal peptide" evidence="2">
    <location>
        <begin position="1"/>
        <end position="17"/>
    </location>
</feature>
<evidence type="ECO:0000256" key="1">
    <source>
        <dbReference type="SAM" id="MobiDB-lite"/>
    </source>
</evidence>
<gene>
    <name evidence="3" type="ORF">TR51_28160</name>
</gene>
<comment type="caution">
    <text evidence="3">The sequence shown here is derived from an EMBL/GenBank/DDBJ whole genome shotgun (WGS) entry which is preliminary data.</text>
</comment>
<name>A0A0D0N3X7_KITGR</name>
<evidence type="ECO:0000256" key="2">
    <source>
        <dbReference type="SAM" id="SignalP"/>
    </source>
</evidence>
<dbReference type="EMBL" id="JXZB01000004">
    <property type="protein sequence ID" value="KIQ62800.1"/>
    <property type="molecule type" value="Genomic_DNA"/>
</dbReference>
<dbReference type="PATRIC" id="fig|2064.6.peg.5976"/>
<keyword evidence="2" id="KW-0732">Signal</keyword>
<dbReference type="AlphaFoldDB" id="A0A0D0N3X7"/>
<evidence type="ECO:0000313" key="3">
    <source>
        <dbReference type="EMBL" id="KIQ62800.1"/>
    </source>
</evidence>
<organism evidence="3 4">
    <name type="scientific">Kitasatospora griseola</name>
    <name type="common">Streptomyces griseolosporeus</name>
    <dbReference type="NCBI Taxonomy" id="2064"/>
    <lineage>
        <taxon>Bacteria</taxon>
        <taxon>Bacillati</taxon>
        <taxon>Actinomycetota</taxon>
        <taxon>Actinomycetes</taxon>
        <taxon>Kitasatosporales</taxon>
        <taxon>Streptomycetaceae</taxon>
        <taxon>Kitasatospora</taxon>
    </lineage>
</organism>
<dbReference type="RefSeq" id="WP_043915065.1">
    <property type="nucleotide sequence ID" value="NZ_JXZB01000004.1"/>
</dbReference>
<accession>A0A0D0N3X7</accession>
<protein>
    <recommendedName>
        <fullName evidence="5">Heavy metal-binding domain-containing protein</fullName>
    </recommendedName>
</protein>
<evidence type="ECO:0008006" key="5">
    <source>
        <dbReference type="Google" id="ProtNLM"/>
    </source>
</evidence>
<feature type="region of interest" description="Disordered" evidence="1">
    <location>
        <begin position="33"/>
        <end position="62"/>
    </location>
</feature>